<feature type="transmembrane region" description="Helical" evidence="11">
    <location>
        <begin position="55"/>
        <end position="76"/>
    </location>
</feature>
<dbReference type="PROSITE" id="PS50262">
    <property type="entry name" value="G_PROTEIN_RECEP_F1_2"/>
    <property type="match status" value="1"/>
</dbReference>
<feature type="domain" description="G-protein coupled receptors family 1 profile" evidence="12">
    <location>
        <begin position="67"/>
        <end position="306"/>
    </location>
</feature>
<keyword evidence="8" id="KW-0325">Glycoprotein</keyword>
<accession>A0ABN8NXQ7</accession>
<keyword evidence="7 10" id="KW-0675">Receptor</keyword>
<dbReference type="CDD" id="cd00637">
    <property type="entry name" value="7tm_classA_rhodopsin-like"/>
    <property type="match status" value="1"/>
</dbReference>
<evidence type="ECO:0000259" key="12">
    <source>
        <dbReference type="PROSITE" id="PS50262"/>
    </source>
</evidence>
<evidence type="ECO:0000256" key="5">
    <source>
        <dbReference type="ARBA" id="ARBA00023040"/>
    </source>
</evidence>
<dbReference type="PRINTS" id="PR00237">
    <property type="entry name" value="GPCRRHODOPSN"/>
</dbReference>
<comment type="similarity">
    <text evidence="10">Belongs to the G-protein coupled receptor 1 family.</text>
</comment>
<keyword evidence="9 10" id="KW-0807">Transducer</keyword>
<comment type="caution">
    <text evidence="13">The sequence shown here is derived from an EMBL/GenBank/DDBJ whole genome shotgun (WGS) entry which is preliminary data.</text>
</comment>
<dbReference type="PANTHER" id="PTHR24246">
    <property type="entry name" value="OLFACTORY RECEPTOR AND ADENOSINE RECEPTOR"/>
    <property type="match status" value="1"/>
</dbReference>
<feature type="transmembrane region" description="Helical" evidence="11">
    <location>
        <begin position="127"/>
        <end position="148"/>
    </location>
</feature>
<comment type="subcellular location">
    <subcellularLocation>
        <location evidence="1">Cell membrane</location>
        <topology evidence="1">Multi-pass membrane protein</topology>
    </subcellularLocation>
</comment>
<feature type="transmembrane region" description="Helical" evidence="11">
    <location>
        <begin position="88"/>
        <end position="115"/>
    </location>
</feature>
<keyword evidence="6 11" id="KW-0472">Membrane</keyword>
<feature type="transmembrane region" description="Helical" evidence="11">
    <location>
        <begin position="195"/>
        <end position="214"/>
    </location>
</feature>
<dbReference type="Gene3D" id="1.20.1070.10">
    <property type="entry name" value="Rhodopsin 7-helix transmembrane proteins"/>
    <property type="match status" value="1"/>
</dbReference>
<name>A0ABN8NXQ7_9CNID</name>
<evidence type="ECO:0000256" key="1">
    <source>
        <dbReference type="ARBA" id="ARBA00004651"/>
    </source>
</evidence>
<feature type="transmembrane region" description="Helical" evidence="11">
    <location>
        <begin position="292"/>
        <end position="308"/>
    </location>
</feature>
<evidence type="ECO:0000313" key="13">
    <source>
        <dbReference type="EMBL" id="CAH3124671.1"/>
    </source>
</evidence>
<evidence type="ECO:0000313" key="14">
    <source>
        <dbReference type="Proteomes" id="UP001159405"/>
    </source>
</evidence>
<keyword evidence="5 10" id="KW-0297">G-protein coupled receptor</keyword>
<evidence type="ECO:0000256" key="7">
    <source>
        <dbReference type="ARBA" id="ARBA00023170"/>
    </source>
</evidence>
<dbReference type="PROSITE" id="PS00237">
    <property type="entry name" value="G_PROTEIN_RECEP_F1_1"/>
    <property type="match status" value="1"/>
</dbReference>
<reference evidence="13 14" key="1">
    <citation type="submission" date="2022-05" db="EMBL/GenBank/DDBJ databases">
        <authorList>
            <consortium name="Genoscope - CEA"/>
            <person name="William W."/>
        </authorList>
    </citation>
    <scope>NUCLEOTIDE SEQUENCE [LARGE SCALE GENOMIC DNA]</scope>
</reference>
<dbReference type="InterPro" id="IPR017452">
    <property type="entry name" value="GPCR_Rhodpsn_7TM"/>
</dbReference>
<evidence type="ECO:0000256" key="10">
    <source>
        <dbReference type="RuleBase" id="RU000688"/>
    </source>
</evidence>
<evidence type="ECO:0000256" key="2">
    <source>
        <dbReference type="ARBA" id="ARBA00022475"/>
    </source>
</evidence>
<evidence type="ECO:0000256" key="8">
    <source>
        <dbReference type="ARBA" id="ARBA00023180"/>
    </source>
</evidence>
<dbReference type="Pfam" id="PF00001">
    <property type="entry name" value="7tm_1"/>
    <property type="match status" value="2"/>
</dbReference>
<keyword evidence="4 11" id="KW-1133">Transmembrane helix</keyword>
<gene>
    <name evidence="13" type="ORF">PLOB_00031360</name>
</gene>
<sequence>MNLHLSTGILVQFSFIQISIQKSQVTWCVTNKMAFVRDLCEDVQAPFAVSVMTSVVSMVLCLVTVPGNILICIAILKDPYHELSHSFNFFILQLALSDAIVGIITEPAFVIWHVFEALDYENVMNTVWVVHLSYFISCTASLLSLSALTLDRYLTVVSIRRKLSCRSVAHISALIWLSSFSLPCIYFVTGFYLSAFIFANTAVIVTFVIVTFSYSRMYHKLRVQISRWRSFRQAHFASKVIRMEKKLTKAFHLIISFFILCLIPSCVMIYLLNFCGKECDCNYVHWLRDLQFLLTLVNCAVNQFLYAWRMPSFRKAIAAICSKSAAVHERRGREMQSVAYRVTISGNGLTTTEKQAYLTNSRLDNLDVLSRTQDQQLETNLYVTCV</sequence>
<evidence type="ECO:0000256" key="6">
    <source>
        <dbReference type="ARBA" id="ARBA00023136"/>
    </source>
</evidence>
<dbReference type="EMBL" id="CALNXK010000040">
    <property type="protein sequence ID" value="CAH3124671.1"/>
    <property type="molecule type" value="Genomic_DNA"/>
</dbReference>
<dbReference type="SUPFAM" id="SSF81321">
    <property type="entry name" value="Family A G protein-coupled receptor-like"/>
    <property type="match status" value="1"/>
</dbReference>
<evidence type="ECO:0000256" key="4">
    <source>
        <dbReference type="ARBA" id="ARBA00022989"/>
    </source>
</evidence>
<evidence type="ECO:0000256" key="3">
    <source>
        <dbReference type="ARBA" id="ARBA00022692"/>
    </source>
</evidence>
<keyword evidence="14" id="KW-1185">Reference proteome</keyword>
<protein>
    <recommendedName>
        <fullName evidence="12">G-protein coupled receptors family 1 profile domain-containing protein</fullName>
    </recommendedName>
</protein>
<dbReference type="PANTHER" id="PTHR24246:SF27">
    <property type="entry name" value="ADENOSINE RECEPTOR, ISOFORM A"/>
    <property type="match status" value="1"/>
</dbReference>
<keyword evidence="3 10" id="KW-0812">Transmembrane</keyword>
<evidence type="ECO:0000256" key="11">
    <source>
        <dbReference type="SAM" id="Phobius"/>
    </source>
</evidence>
<organism evidence="13 14">
    <name type="scientific">Porites lobata</name>
    <dbReference type="NCBI Taxonomy" id="104759"/>
    <lineage>
        <taxon>Eukaryota</taxon>
        <taxon>Metazoa</taxon>
        <taxon>Cnidaria</taxon>
        <taxon>Anthozoa</taxon>
        <taxon>Hexacorallia</taxon>
        <taxon>Scleractinia</taxon>
        <taxon>Fungiina</taxon>
        <taxon>Poritidae</taxon>
        <taxon>Porites</taxon>
    </lineage>
</organism>
<keyword evidence="2" id="KW-1003">Cell membrane</keyword>
<dbReference type="Proteomes" id="UP001159405">
    <property type="component" value="Unassembled WGS sequence"/>
</dbReference>
<evidence type="ECO:0000256" key="9">
    <source>
        <dbReference type="ARBA" id="ARBA00023224"/>
    </source>
</evidence>
<proteinExistence type="inferred from homology"/>
<feature type="transmembrane region" description="Helical" evidence="11">
    <location>
        <begin position="250"/>
        <end position="272"/>
    </location>
</feature>
<feature type="transmembrane region" description="Helical" evidence="11">
    <location>
        <begin position="168"/>
        <end position="189"/>
    </location>
</feature>
<dbReference type="InterPro" id="IPR000276">
    <property type="entry name" value="GPCR_Rhodpsn"/>
</dbReference>